<sequence>MTVESISPDTTIPSAAEKPSSQPNEAKRTASSENTRPSSTHPQAGPNVTRPARVQHELSVSEVISQKNTVFDKDTLILQPYVEELAKNDQFASEFNEMALDLILEFHAWSTARRQQEQHVHEYDLQEDLQKIEKTETEQGMYTSLLECSRGESKKASGVGISSPPLPSYVCSRNLENMRKQMAEYMERMKVALAALTGFNL</sequence>
<dbReference type="AlphaFoldDB" id="A0A9P6JRG5"/>
<evidence type="ECO:0000313" key="2">
    <source>
        <dbReference type="EMBL" id="KAF9530251.1"/>
    </source>
</evidence>
<name>A0A9P6JRG5_9AGAR</name>
<evidence type="ECO:0000313" key="3">
    <source>
        <dbReference type="Proteomes" id="UP000807306"/>
    </source>
</evidence>
<keyword evidence="3" id="KW-1185">Reference proteome</keyword>
<feature type="compositionally biased region" description="Polar residues" evidence="1">
    <location>
        <begin position="1"/>
        <end position="24"/>
    </location>
</feature>
<dbReference type="Proteomes" id="UP000807306">
    <property type="component" value="Unassembled WGS sequence"/>
</dbReference>
<dbReference type="EMBL" id="MU157841">
    <property type="protein sequence ID" value="KAF9530251.1"/>
    <property type="molecule type" value="Genomic_DNA"/>
</dbReference>
<feature type="region of interest" description="Disordered" evidence="1">
    <location>
        <begin position="1"/>
        <end position="50"/>
    </location>
</feature>
<gene>
    <name evidence="2" type="ORF">CPB83DRAFT_905515</name>
</gene>
<dbReference type="OrthoDB" id="3224400at2759"/>
<accession>A0A9P6JRG5</accession>
<comment type="caution">
    <text evidence="2">The sequence shown here is derived from an EMBL/GenBank/DDBJ whole genome shotgun (WGS) entry which is preliminary data.</text>
</comment>
<protein>
    <submittedName>
        <fullName evidence="2">Uncharacterized protein</fullName>
    </submittedName>
</protein>
<proteinExistence type="predicted"/>
<reference evidence="2" key="1">
    <citation type="submission" date="2020-11" db="EMBL/GenBank/DDBJ databases">
        <authorList>
            <consortium name="DOE Joint Genome Institute"/>
            <person name="Ahrendt S."/>
            <person name="Riley R."/>
            <person name="Andreopoulos W."/>
            <person name="Labutti K."/>
            <person name="Pangilinan J."/>
            <person name="Ruiz-Duenas F.J."/>
            <person name="Barrasa J.M."/>
            <person name="Sanchez-Garcia M."/>
            <person name="Camarero S."/>
            <person name="Miyauchi S."/>
            <person name="Serrano A."/>
            <person name="Linde D."/>
            <person name="Babiker R."/>
            <person name="Drula E."/>
            <person name="Ayuso-Fernandez I."/>
            <person name="Pacheco R."/>
            <person name="Padilla G."/>
            <person name="Ferreira P."/>
            <person name="Barriuso J."/>
            <person name="Kellner H."/>
            <person name="Castanera R."/>
            <person name="Alfaro M."/>
            <person name="Ramirez L."/>
            <person name="Pisabarro A.G."/>
            <person name="Kuo A."/>
            <person name="Tritt A."/>
            <person name="Lipzen A."/>
            <person name="He G."/>
            <person name="Yan M."/>
            <person name="Ng V."/>
            <person name="Cullen D."/>
            <person name="Martin F."/>
            <person name="Rosso M.-N."/>
            <person name="Henrissat B."/>
            <person name="Hibbett D."/>
            <person name="Martinez A.T."/>
            <person name="Grigoriev I.V."/>
        </authorList>
    </citation>
    <scope>NUCLEOTIDE SEQUENCE</scope>
    <source>
        <strain evidence="2">CBS 506.95</strain>
    </source>
</reference>
<evidence type="ECO:0000256" key="1">
    <source>
        <dbReference type="SAM" id="MobiDB-lite"/>
    </source>
</evidence>
<organism evidence="2 3">
    <name type="scientific">Crepidotus variabilis</name>
    <dbReference type="NCBI Taxonomy" id="179855"/>
    <lineage>
        <taxon>Eukaryota</taxon>
        <taxon>Fungi</taxon>
        <taxon>Dikarya</taxon>
        <taxon>Basidiomycota</taxon>
        <taxon>Agaricomycotina</taxon>
        <taxon>Agaricomycetes</taxon>
        <taxon>Agaricomycetidae</taxon>
        <taxon>Agaricales</taxon>
        <taxon>Agaricineae</taxon>
        <taxon>Crepidotaceae</taxon>
        <taxon>Crepidotus</taxon>
    </lineage>
</organism>
<feature type="compositionally biased region" description="Polar residues" evidence="1">
    <location>
        <begin position="31"/>
        <end position="42"/>
    </location>
</feature>